<reference evidence="1" key="2">
    <citation type="journal article" date="2023" name="IMA Fungus">
        <title>Comparative genomic study of the Penicillium genus elucidates a diverse pangenome and 15 lateral gene transfer events.</title>
        <authorList>
            <person name="Petersen C."/>
            <person name="Sorensen T."/>
            <person name="Nielsen M.R."/>
            <person name="Sondergaard T.E."/>
            <person name="Sorensen J.L."/>
            <person name="Fitzpatrick D.A."/>
            <person name="Frisvad J.C."/>
            <person name="Nielsen K.L."/>
        </authorList>
    </citation>
    <scope>NUCLEOTIDE SEQUENCE</scope>
    <source>
        <strain evidence="1">IBT 20477</strain>
    </source>
</reference>
<name>A0A9W9T875_9EURO</name>
<dbReference type="EMBL" id="JAPQKQ010000001">
    <property type="protein sequence ID" value="KAJ5213168.1"/>
    <property type="molecule type" value="Genomic_DNA"/>
</dbReference>
<proteinExistence type="predicted"/>
<dbReference type="OrthoDB" id="10269575at2759"/>
<reference evidence="1" key="1">
    <citation type="submission" date="2022-11" db="EMBL/GenBank/DDBJ databases">
        <authorList>
            <person name="Petersen C."/>
        </authorList>
    </citation>
    <scope>NUCLEOTIDE SEQUENCE</scope>
    <source>
        <strain evidence="1">IBT 20477</strain>
    </source>
</reference>
<comment type="caution">
    <text evidence="1">The sequence shown here is derived from an EMBL/GenBank/DDBJ whole genome shotgun (WGS) entry which is preliminary data.</text>
</comment>
<organism evidence="1 2">
    <name type="scientific">Penicillium cf. viridicatum</name>
    <dbReference type="NCBI Taxonomy" id="2972119"/>
    <lineage>
        <taxon>Eukaryota</taxon>
        <taxon>Fungi</taxon>
        <taxon>Dikarya</taxon>
        <taxon>Ascomycota</taxon>
        <taxon>Pezizomycotina</taxon>
        <taxon>Eurotiomycetes</taxon>
        <taxon>Eurotiomycetidae</taxon>
        <taxon>Eurotiales</taxon>
        <taxon>Aspergillaceae</taxon>
        <taxon>Penicillium</taxon>
    </lineage>
</organism>
<evidence type="ECO:0000313" key="2">
    <source>
        <dbReference type="Proteomes" id="UP001150942"/>
    </source>
</evidence>
<protein>
    <submittedName>
        <fullName evidence="1">Uncharacterized protein</fullName>
    </submittedName>
</protein>
<keyword evidence="2" id="KW-1185">Reference proteome</keyword>
<gene>
    <name evidence="1" type="ORF">N7449_000337</name>
</gene>
<dbReference type="AlphaFoldDB" id="A0A9W9T875"/>
<accession>A0A9W9T875</accession>
<sequence>MQKGGLSTLRDAGRRDSTYEWFSCRQQQLDHSIEGKEYACHSSNLDTFFPTIADQYVSGDGTMVERNWGRGGRVSRTRERVGKQKCWKAVSHQDKCAVHGKNC</sequence>
<dbReference type="Proteomes" id="UP001150942">
    <property type="component" value="Unassembled WGS sequence"/>
</dbReference>
<evidence type="ECO:0000313" key="1">
    <source>
        <dbReference type="EMBL" id="KAJ5213168.1"/>
    </source>
</evidence>